<name>A0A1G1W9R5_9BACT</name>
<dbReference type="InterPro" id="IPR011051">
    <property type="entry name" value="RmlC_Cupin_sf"/>
</dbReference>
<feature type="domain" description="Cupin type-2" evidence="2">
    <location>
        <begin position="53"/>
        <end position="89"/>
    </location>
</feature>
<evidence type="ECO:0000313" key="3">
    <source>
        <dbReference type="EMBL" id="OGY24428.1"/>
    </source>
</evidence>
<dbReference type="EMBL" id="MHCQ01000026">
    <property type="protein sequence ID" value="OGY24428.1"/>
    <property type="molecule type" value="Genomic_DNA"/>
</dbReference>
<sequence>MNEFVKSPSEKSTFSQKGLDGYKFPLENKNIEIYLVVVKQGHDNYIISKEITHVYYVLSGEGFFDIDGTKREVRSGDLIEIPPKFEYTYSGKMKLLLIMNPPWFKGNEQITRKNPSVT</sequence>
<feature type="region of interest" description="Disordered" evidence="1">
    <location>
        <begin position="1"/>
        <end position="20"/>
    </location>
</feature>
<evidence type="ECO:0000256" key="1">
    <source>
        <dbReference type="SAM" id="MobiDB-lite"/>
    </source>
</evidence>
<dbReference type="SUPFAM" id="SSF51182">
    <property type="entry name" value="RmlC-like cupins"/>
    <property type="match status" value="1"/>
</dbReference>
<evidence type="ECO:0000259" key="2">
    <source>
        <dbReference type="Pfam" id="PF07883"/>
    </source>
</evidence>
<proteinExistence type="predicted"/>
<protein>
    <recommendedName>
        <fullName evidence="2">Cupin type-2 domain-containing protein</fullName>
    </recommendedName>
</protein>
<dbReference type="Gene3D" id="2.60.120.10">
    <property type="entry name" value="Jelly Rolls"/>
    <property type="match status" value="1"/>
</dbReference>
<organism evidence="3 4">
    <name type="scientific">Candidatus Woykebacteria bacterium RBG_13_40_7b</name>
    <dbReference type="NCBI Taxonomy" id="1802594"/>
    <lineage>
        <taxon>Bacteria</taxon>
        <taxon>Candidatus Woykeibacteriota</taxon>
    </lineage>
</organism>
<dbReference type="Proteomes" id="UP000177103">
    <property type="component" value="Unassembled WGS sequence"/>
</dbReference>
<dbReference type="AlphaFoldDB" id="A0A1G1W9R5"/>
<accession>A0A1G1W9R5</accession>
<dbReference type="InterPro" id="IPR014710">
    <property type="entry name" value="RmlC-like_jellyroll"/>
</dbReference>
<dbReference type="Pfam" id="PF07883">
    <property type="entry name" value="Cupin_2"/>
    <property type="match status" value="1"/>
</dbReference>
<comment type="caution">
    <text evidence="3">The sequence shown here is derived from an EMBL/GenBank/DDBJ whole genome shotgun (WGS) entry which is preliminary data.</text>
</comment>
<gene>
    <name evidence="3" type="ORF">A2Y57_03500</name>
</gene>
<reference evidence="3 4" key="1">
    <citation type="journal article" date="2016" name="Nat. Commun.">
        <title>Thousands of microbial genomes shed light on interconnected biogeochemical processes in an aquifer system.</title>
        <authorList>
            <person name="Anantharaman K."/>
            <person name="Brown C.T."/>
            <person name="Hug L.A."/>
            <person name="Sharon I."/>
            <person name="Castelle C.J."/>
            <person name="Probst A.J."/>
            <person name="Thomas B.C."/>
            <person name="Singh A."/>
            <person name="Wilkins M.J."/>
            <person name="Karaoz U."/>
            <person name="Brodie E.L."/>
            <person name="Williams K.H."/>
            <person name="Hubbard S.S."/>
            <person name="Banfield J.F."/>
        </authorList>
    </citation>
    <scope>NUCLEOTIDE SEQUENCE [LARGE SCALE GENOMIC DNA]</scope>
</reference>
<evidence type="ECO:0000313" key="4">
    <source>
        <dbReference type="Proteomes" id="UP000177103"/>
    </source>
</evidence>
<dbReference type="InterPro" id="IPR013096">
    <property type="entry name" value="Cupin_2"/>
</dbReference>